<reference evidence="1" key="1">
    <citation type="submission" date="2020-03" db="EMBL/GenBank/DDBJ databases">
        <title>The deep terrestrial virosphere.</title>
        <authorList>
            <person name="Holmfeldt K."/>
            <person name="Nilsson E."/>
            <person name="Simone D."/>
            <person name="Lopez-Fernandez M."/>
            <person name="Wu X."/>
            <person name="de Brujin I."/>
            <person name="Lundin D."/>
            <person name="Andersson A."/>
            <person name="Bertilsson S."/>
            <person name="Dopson M."/>
        </authorList>
    </citation>
    <scope>NUCLEOTIDE SEQUENCE</scope>
    <source>
        <strain evidence="1">TM448A00578</strain>
    </source>
</reference>
<accession>A0A6H1ZHP4</accession>
<protein>
    <submittedName>
        <fullName evidence="1">Uncharacterized protein</fullName>
    </submittedName>
</protein>
<dbReference type="EMBL" id="MT144026">
    <property type="protein sequence ID" value="QJA46951.1"/>
    <property type="molecule type" value="Genomic_DNA"/>
</dbReference>
<dbReference type="AlphaFoldDB" id="A0A6H1ZHP4"/>
<organism evidence="1">
    <name type="scientific">viral metagenome</name>
    <dbReference type="NCBI Taxonomy" id="1070528"/>
    <lineage>
        <taxon>unclassified sequences</taxon>
        <taxon>metagenomes</taxon>
        <taxon>organismal metagenomes</taxon>
    </lineage>
</organism>
<evidence type="ECO:0000313" key="1">
    <source>
        <dbReference type="EMBL" id="QJA46951.1"/>
    </source>
</evidence>
<sequence>MKGYTKILYEDIPDCVKRAVLSEALGEDVDVVQGKVKYLRKQAESNDSVDEFKDFMEVEHD</sequence>
<proteinExistence type="predicted"/>
<name>A0A6H1ZHP4_9ZZZZ</name>
<gene>
    <name evidence="1" type="ORF">TM448A00578_0037</name>
</gene>